<evidence type="ECO:0000256" key="9">
    <source>
        <dbReference type="ARBA" id="ARBA00023136"/>
    </source>
</evidence>
<evidence type="ECO:0000256" key="12">
    <source>
        <dbReference type="SAM" id="Phobius"/>
    </source>
</evidence>
<dbReference type="Proteomes" id="UP001597018">
    <property type="component" value="Unassembled WGS sequence"/>
</dbReference>
<evidence type="ECO:0000256" key="10">
    <source>
        <dbReference type="ARBA" id="ARBA00023316"/>
    </source>
</evidence>
<feature type="compositionally biased region" description="Polar residues" evidence="11">
    <location>
        <begin position="805"/>
        <end position="815"/>
    </location>
</feature>
<keyword evidence="4" id="KW-1003">Cell membrane</keyword>
<feature type="transmembrane region" description="Helical" evidence="12">
    <location>
        <begin position="356"/>
        <end position="375"/>
    </location>
</feature>
<feature type="transmembrane region" description="Helical" evidence="12">
    <location>
        <begin position="547"/>
        <end position="565"/>
    </location>
</feature>
<evidence type="ECO:0000313" key="17">
    <source>
        <dbReference type="Proteomes" id="UP001597018"/>
    </source>
</evidence>
<evidence type="ECO:0000259" key="13">
    <source>
        <dbReference type="Pfam" id="PF04602"/>
    </source>
</evidence>
<keyword evidence="10" id="KW-0961">Cell wall biogenesis/degradation</keyword>
<feature type="domain" description="Arabinosyltransferas concanavalin like" evidence="15">
    <location>
        <begin position="61"/>
        <end position="197"/>
    </location>
</feature>
<keyword evidence="5" id="KW-0328">Glycosyltransferase</keyword>
<feature type="transmembrane region" description="Helical" evidence="12">
    <location>
        <begin position="518"/>
        <end position="535"/>
    </location>
</feature>
<dbReference type="Pfam" id="PF04602">
    <property type="entry name" value="Arabinose_trans"/>
    <property type="match status" value="1"/>
</dbReference>
<feature type="transmembrane region" description="Helical" evidence="12">
    <location>
        <begin position="605"/>
        <end position="623"/>
    </location>
</feature>
<feature type="region of interest" description="Disordered" evidence="11">
    <location>
        <begin position="1"/>
        <end position="25"/>
    </location>
</feature>
<dbReference type="InterPro" id="IPR007680">
    <property type="entry name" value="Arabino_trans_central"/>
</dbReference>
<dbReference type="Gene3D" id="2.60.120.940">
    <property type="entry name" value="EmbC, C-terminal domain, subdomain 2"/>
    <property type="match status" value="1"/>
</dbReference>
<feature type="transmembrane region" description="Helical" evidence="12">
    <location>
        <begin position="694"/>
        <end position="713"/>
    </location>
</feature>
<keyword evidence="7 12" id="KW-0812">Transmembrane</keyword>
<proteinExistence type="inferred from homology"/>
<evidence type="ECO:0000256" key="6">
    <source>
        <dbReference type="ARBA" id="ARBA00022679"/>
    </source>
</evidence>
<evidence type="ECO:0000256" key="11">
    <source>
        <dbReference type="SAM" id="MobiDB-lite"/>
    </source>
</evidence>
<accession>A0ABW3FZR5</accession>
<feature type="transmembrane region" description="Helical" evidence="12">
    <location>
        <begin position="245"/>
        <end position="267"/>
    </location>
</feature>
<feature type="transmembrane region" description="Helical" evidence="12">
    <location>
        <begin position="214"/>
        <end position="233"/>
    </location>
</feature>
<evidence type="ECO:0000256" key="4">
    <source>
        <dbReference type="ARBA" id="ARBA00022475"/>
    </source>
</evidence>
<keyword evidence="9 12" id="KW-0472">Membrane</keyword>
<dbReference type="RefSeq" id="WP_345600801.1">
    <property type="nucleotide sequence ID" value="NZ_BAABLT010000018.1"/>
</dbReference>
<feature type="transmembrane region" description="Helical" evidence="12">
    <location>
        <begin position="654"/>
        <end position="673"/>
    </location>
</feature>
<feature type="region of interest" description="Disordered" evidence="11">
    <location>
        <begin position="763"/>
        <end position="815"/>
    </location>
</feature>
<sequence length="1066" mass="113651">MKHWSGSAQLDPPAGPQPTGTGGAPMPRTRLWLAHLIGLCVGVAGIGCAVALPFAPVWLDRTDVHWPNGTVESTTAFFAPYRPAEFDATVPCSALRAALDRPHPTAVLSTLPPGSDRDGLVLTTRQGRPELLLGQREIPLPPLGADCGLRIHADGHGSLVAPGGQPPIALPGILPPEIFTFSTDLGPQQAAGISVDAHPYSWFDTTSTELKTTLVTAAIVLAALSLGLLLAHAPPSPATLVTARFNPTAPVLVDAAVLAVLGLWLVIGPTTDDDGFAMMTVRNYADSGDIGNYYRWFNASEAPFTLVQHLMRWVSAHSLAPAWLRVPSVVAGVLTWLLASRGVAEPLCRGTRRLPLHLVTAVFFLACWLPFGLGIRPEPFVALGMTALVAALLKAERSQAPLFWLGTAALVAGLTVAVTPTGVAAVLTVLVFTGRIWRIVVRRDALTRWIAIPARVALLGCLGSVGLVAMFADSTWNGVRRATEIHDEFGPSLGWYQEFERYAALLGTTFWGNAGKRLAVFLVLTALLLTAACLLRQVHRWARTTDLPLLVGSVAAVFVALWLTPSKWSHHFGAFAGVGAALLATTTVVLARLGRLRQARREARLLGVVGGLAAAAAAAVSFSGPNQWPTFSRIAVPWADTPIRPGGLPLDSPVAWLAVGAACGAGAYTLVRLRALLGGAPRPGHAWTVVPSSILSLAALTSVAVLLGSFLAVPRVMGERFSLARTNVQSLRGSSCGIENQIEAVPFAHRLSPVQGAADLDGFTPGGPVPQDAELRADRAGGPLRPVPHADDEKPAGEVRPVASTPFTWTSGAPQNTGTLTTQWFALPGLGSNQALGVWLAGRPEQGNSVSLEFGTADGRRVRPVHVQELRDPPPTELPFDDPKQGRPQHWRDFRPWRLFTVDARDVPPGADRVRVHAVDRTTDEQGWLRVSAPSVRDVVPLSRVLDGQQPELIDWSISFLFPCRFGYPDVGHGLAASPGVLVSPGSGEWSMTYDPQWGGVFAGVPMMSQRFEVPARLRDAPGVNWGHVYAVSYDVPRDAYATTRHREVVGGADGDGPYPFTLHQR</sequence>
<comment type="caution">
    <text evidence="16">The sequence shown here is derived from an EMBL/GenBank/DDBJ whole genome shotgun (WGS) entry which is preliminary data.</text>
</comment>
<dbReference type="InterPro" id="IPR042486">
    <property type="entry name" value="Arabino_trans_C_2"/>
</dbReference>
<feature type="transmembrane region" description="Helical" evidence="12">
    <location>
        <begin position="452"/>
        <end position="472"/>
    </location>
</feature>
<comment type="function">
    <text evidence="1">Arabinosyl transferase responsible for the polymerization of arabinose into the arabinan of arabinogalactan.</text>
</comment>
<keyword evidence="17" id="KW-1185">Reference proteome</keyword>
<feature type="transmembrane region" description="Helical" evidence="12">
    <location>
        <begin position="36"/>
        <end position="59"/>
    </location>
</feature>
<evidence type="ECO:0000256" key="5">
    <source>
        <dbReference type="ARBA" id="ARBA00022676"/>
    </source>
</evidence>
<evidence type="ECO:0000256" key="3">
    <source>
        <dbReference type="ARBA" id="ARBA00008195"/>
    </source>
</evidence>
<evidence type="ECO:0000256" key="2">
    <source>
        <dbReference type="ARBA" id="ARBA00004651"/>
    </source>
</evidence>
<feature type="transmembrane region" description="Helical" evidence="12">
    <location>
        <begin position="402"/>
        <end position="432"/>
    </location>
</feature>
<dbReference type="Gene3D" id="2.60.120.610">
    <property type="entry name" value="arabinofuranosyltransferase like domain"/>
    <property type="match status" value="1"/>
</dbReference>
<name>A0ABW3FZR5_9PSEU</name>
<feature type="transmembrane region" description="Helical" evidence="12">
    <location>
        <begin position="571"/>
        <end position="593"/>
    </location>
</feature>
<feature type="domain" description="Arabinofuranosyltransferase central" evidence="13">
    <location>
        <begin position="207"/>
        <end position="663"/>
    </location>
</feature>
<keyword evidence="6" id="KW-0808">Transferase</keyword>
<feature type="compositionally biased region" description="Basic and acidic residues" evidence="11">
    <location>
        <begin position="788"/>
        <end position="797"/>
    </location>
</feature>
<organism evidence="16 17">
    <name type="scientific">Saccharopolyspora rosea</name>
    <dbReference type="NCBI Taxonomy" id="524884"/>
    <lineage>
        <taxon>Bacteria</taxon>
        <taxon>Bacillati</taxon>
        <taxon>Actinomycetota</taxon>
        <taxon>Actinomycetes</taxon>
        <taxon>Pseudonocardiales</taxon>
        <taxon>Pseudonocardiaceae</taxon>
        <taxon>Saccharopolyspora</taxon>
    </lineage>
</organism>
<evidence type="ECO:0000313" key="16">
    <source>
        <dbReference type="EMBL" id="MFD0923635.1"/>
    </source>
</evidence>
<evidence type="ECO:0000259" key="14">
    <source>
        <dbReference type="Pfam" id="PF14896"/>
    </source>
</evidence>
<evidence type="ECO:0000256" key="7">
    <source>
        <dbReference type="ARBA" id="ARBA00022692"/>
    </source>
</evidence>
<comment type="similarity">
    <text evidence="3">Belongs to the emb family.</text>
</comment>
<protein>
    <submittedName>
        <fullName evidence="16">Arabinosyltransferase domain-containing protein</fullName>
    </submittedName>
</protein>
<comment type="subcellular location">
    <subcellularLocation>
        <location evidence="2">Cell membrane</location>
        <topology evidence="2">Multi-pass membrane protein</topology>
    </subcellularLocation>
</comment>
<dbReference type="EMBL" id="JBHTIW010000038">
    <property type="protein sequence ID" value="MFD0923635.1"/>
    <property type="molecule type" value="Genomic_DNA"/>
</dbReference>
<evidence type="ECO:0000256" key="8">
    <source>
        <dbReference type="ARBA" id="ARBA00022989"/>
    </source>
</evidence>
<dbReference type="InterPro" id="IPR032731">
    <property type="entry name" value="Arabino_trans_C"/>
</dbReference>
<reference evidence="17" key="1">
    <citation type="journal article" date="2019" name="Int. J. Syst. Evol. Microbiol.">
        <title>The Global Catalogue of Microorganisms (GCM) 10K type strain sequencing project: providing services to taxonomists for standard genome sequencing and annotation.</title>
        <authorList>
            <consortium name="The Broad Institute Genomics Platform"/>
            <consortium name="The Broad Institute Genome Sequencing Center for Infectious Disease"/>
            <person name="Wu L."/>
            <person name="Ma J."/>
        </authorList>
    </citation>
    <scope>NUCLEOTIDE SEQUENCE [LARGE SCALE GENOMIC DNA]</scope>
    <source>
        <strain evidence="17">CCUG 56401</strain>
    </source>
</reference>
<evidence type="ECO:0000259" key="15">
    <source>
        <dbReference type="Pfam" id="PF17689"/>
    </source>
</evidence>
<feature type="domain" description="Arabinosyltransferase C-terminal" evidence="14">
    <location>
        <begin position="810"/>
        <end position="1042"/>
    </location>
</feature>
<dbReference type="InterPro" id="IPR040920">
    <property type="entry name" value="Arabino_trans_N"/>
</dbReference>
<dbReference type="InterPro" id="IPR027451">
    <property type="entry name" value="EmbABC_dom1"/>
</dbReference>
<keyword evidence="8 12" id="KW-1133">Transmembrane helix</keyword>
<gene>
    <name evidence="16" type="ORF">ACFQ16_28155</name>
</gene>
<evidence type="ECO:0000256" key="1">
    <source>
        <dbReference type="ARBA" id="ARBA00003001"/>
    </source>
</evidence>
<dbReference type="Pfam" id="PF17689">
    <property type="entry name" value="Arabino_trans_N"/>
    <property type="match status" value="1"/>
</dbReference>
<dbReference type="Pfam" id="PF14896">
    <property type="entry name" value="Arabino_trans_C"/>
    <property type="match status" value="1"/>
</dbReference>